<gene>
    <name evidence="1" type="primary">AlNc14C82G5354</name>
    <name evidence="1" type="ORF">ALNC14_060930</name>
</gene>
<name>F0WFG8_9STRA</name>
<dbReference type="HOGENOM" id="CLU_033666_6_0_1"/>
<dbReference type="EMBL" id="FR824127">
    <property type="protein sequence ID" value="CCA19950.1"/>
    <property type="molecule type" value="Genomic_DNA"/>
</dbReference>
<reference evidence="1" key="2">
    <citation type="submission" date="2011-02" db="EMBL/GenBank/DDBJ databases">
        <authorList>
            <person name="MacLean D."/>
        </authorList>
    </citation>
    <scope>NUCLEOTIDE SEQUENCE</scope>
</reference>
<evidence type="ECO:0000313" key="1">
    <source>
        <dbReference type="EMBL" id="CCA19950.1"/>
    </source>
</evidence>
<dbReference type="GO" id="GO:0003676">
    <property type="term" value="F:nucleic acid binding"/>
    <property type="evidence" value="ECO:0007669"/>
    <property type="project" value="InterPro"/>
</dbReference>
<sequence>MNVPDGLNYCCHHADHPERQAVKRHSAGGSVMIWAAFPGMGKTELKFISDGKDARQYTETLSSHLFPFLPKNHPSGFVFQHDNAPSHRTRMTKTWLDTNNLITMTCPAMFPDPIPV</sequence>
<organism evidence="1">
    <name type="scientific">Albugo laibachii Nc14</name>
    <dbReference type="NCBI Taxonomy" id="890382"/>
    <lineage>
        <taxon>Eukaryota</taxon>
        <taxon>Sar</taxon>
        <taxon>Stramenopiles</taxon>
        <taxon>Oomycota</taxon>
        <taxon>Peronosporomycetes</taxon>
        <taxon>Albuginales</taxon>
        <taxon>Albuginaceae</taxon>
        <taxon>Albugo</taxon>
    </lineage>
</organism>
<dbReference type="AlphaFoldDB" id="F0WFG8"/>
<protein>
    <submittedName>
        <fullName evidence="1">GK10162 putative</fullName>
    </submittedName>
</protein>
<reference evidence="1" key="1">
    <citation type="journal article" date="2011" name="PLoS Biol.">
        <title>Gene gain and loss during evolution of obligate parasitism in the white rust pathogen of Arabidopsis thaliana.</title>
        <authorList>
            <person name="Kemen E."/>
            <person name="Gardiner A."/>
            <person name="Schultz-Larsen T."/>
            <person name="Kemen A.C."/>
            <person name="Balmuth A.L."/>
            <person name="Robert-Seilaniantz A."/>
            <person name="Bailey K."/>
            <person name="Holub E."/>
            <person name="Studholme D.J."/>
            <person name="Maclean D."/>
            <person name="Jones J.D."/>
        </authorList>
    </citation>
    <scope>NUCLEOTIDE SEQUENCE</scope>
</reference>
<dbReference type="InterPro" id="IPR036397">
    <property type="entry name" value="RNaseH_sf"/>
</dbReference>
<accession>F0WFG8</accession>
<dbReference type="Gene3D" id="3.30.420.10">
    <property type="entry name" value="Ribonuclease H-like superfamily/Ribonuclease H"/>
    <property type="match status" value="1"/>
</dbReference>
<proteinExistence type="predicted"/>